<evidence type="ECO:0000313" key="6">
    <source>
        <dbReference type="Proteomes" id="UP000799438"/>
    </source>
</evidence>
<feature type="region of interest" description="Disordered" evidence="2">
    <location>
        <begin position="1242"/>
        <end position="1273"/>
    </location>
</feature>
<proteinExistence type="predicted"/>
<keyword evidence="1" id="KW-0862">Zinc</keyword>
<keyword evidence="1" id="KW-0479">Metal-binding</keyword>
<keyword evidence="6" id="KW-1185">Reference proteome</keyword>
<feature type="region of interest" description="Disordered" evidence="2">
    <location>
        <begin position="1294"/>
        <end position="1314"/>
    </location>
</feature>
<dbReference type="GO" id="GO:0008270">
    <property type="term" value="F:zinc ion binding"/>
    <property type="evidence" value="ECO:0007669"/>
    <property type="project" value="UniProtKB-KW"/>
</dbReference>
<dbReference type="InterPro" id="IPR013087">
    <property type="entry name" value="Znf_C2H2_type"/>
</dbReference>
<dbReference type="Pfam" id="PF11915">
    <property type="entry name" value="DUF3433"/>
    <property type="match status" value="2"/>
</dbReference>
<evidence type="ECO:0000259" key="4">
    <source>
        <dbReference type="PROSITE" id="PS50157"/>
    </source>
</evidence>
<feature type="transmembrane region" description="Helical" evidence="3">
    <location>
        <begin position="152"/>
        <end position="173"/>
    </location>
</feature>
<feature type="transmembrane region" description="Helical" evidence="3">
    <location>
        <begin position="526"/>
        <end position="545"/>
    </location>
</feature>
<dbReference type="GeneID" id="54300573"/>
<feature type="transmembrane region" description="Helical" evidence="3">
    <location>
        <begin position="86"/>
        <end position="105"/>
    </location>
</feature>
<dbReference type="OrthoDB" id="3928543at2759"/>
<keyword evidence="3" id="KW-1133">Transmembrane helix</keyword>
<keyword evidence="1" id="KW-0863">Zinc-finger</keyword>
<evidence type="ECO:0000256" key="1">
    <source>
        <dbReference type="PROSITE-ProRule" id="PRU00042"/>
    </source>
</evidence>
<organism evidence="5 6">
    <name type="scientific">Aplosporella prunicola CBS 121167</name>
    <dbReference type="NCBI Taxonomy" id="1176127"/>
    <lineage>
        <taxon>Eukaryota</taxon>
        <taxon>Fungi</taxon>
        <taxon>Dikarya</taxon>
        <taxon>Ascomycota</taxon>
        <taxon>Pezizomycotina</taxon>
        <taxon>Dothideomycetes</taxon>
        <taxon>Dothideomycetes incertae sedis</taxon>
        <taxon>Botryosphaeriales</taxon>
        <taxon>Aplosporellaceae</taxon>
        <taxon>Aplosporella</taxon>
    </lineage>
</organism>
<dbReference type="Proteomes" id="UP000799438">
    <property type="component" value="Unassembled WGS sequence"/>
</dbReference>
<feature type="transmembrane region" description="Helical" evidence="3">
    <location>
        <begin position="638"/>
        <end position="661"/>
    </location>
</feature>
<sequence>MTHSSTEQQQQHPMVPKGSATNVEEFKDMSENATREWVPPMLRKSRAIPLAICCLVFVVCLEIFDLEVRRNDGLPADAHHANTVRAARYLPTVGVIALGFVWKALASDVKKITPWSSMSGKWSQSSHSMLLDYTTNIEFTSIVKAARRKHGALFIALVVGFLCGALAALANALTRLDLFALTSTSTTFQKTSHFSFDQTLALPNDTLAIPYNHLGARPYAAVASERLPNGQFSSWTKHGYAFDSFAGNASVLPNSTIEATVQSFQADFSCYPLEFSTGGTPLYKTLKADASGIPELNCTQPIAQLFNTTSATSVIGNFKAWLNVSSCSEDTNQTFIIANAIKLKPVGKKDVNITSSRGLICAPKFSVLDAVVRANATTGEVVSYWPNISTTTNVDIGASMQAIWLYLNNPLDAKIQKIFSLTEINFTEDEMPKTDWKHFRYAISRFLGLYDTDPFFSLLTNGQTELLIDEYIENPDKFQSDAESLGNHIMAQVVSAFARKDISSEVTGSLLTRGPRIFLRQIPLRALQLVLVLIACASLLYATFLRPKTVLHEDPGSIAAAAVVLSASDMQVEKTFAHEAVSTESHMNQYLQPLSWQLHASTGHAVALRCQQPVGDMASATPNSPKVRKHTGWRPVPLLLTSRVAIFVALIGTIVALAILLKISLVRNGLCENTNVNSNAFALAPTAILVLLGYACSGIDGSIRTISSYKSLWKGSKKQAVLFNLSDVPRVVAPFRTTRVHSGISLTASSIVILLIPVIKIVTAGLYSVTLSKSTRQILPSVDTSLITHLESAYSLLNDSDSNVQRASQFAEWSRTPSFNVPRRSGILDNLVFSNLTGVEHGLEALDLSEAQINLTVPAIAVDVECATADMGIRGGKRYAATDCWTFSVACRSDDCEKKFYLSSILSGHYRRHGGTTSFTGDYCMLNQKRFEGQTYLSSALEFQVILVNYTDTSVMGSFDDTADDVDIEYPGINDTRWLDPGFLNNSVPRVRAVSCAATFNRVDVNTTYTRSTDSTWNPSSYDKASVQYRQEYNKSAIPNWLVPYAKYYEGIPNLADASSETPGLLSSNESLWPTRASSTNFFELLAAYADYELGNLTALMEESNFVAANKAMFEAYSTEILTELRPFALKSASGDNESPQAVDATLTFSQSRIIQDERTTIALEVLLAIITCCFAWVFARFPSQSILPKSPGSIAARMSFLAQSRLVQRLRDEKVARVADSQLWKEKCGLGWWPKADGTWDSEAEDGNFESNSENSGSEDEHSRSGEGYSSVEGEWRSNIRWGVDVGEDVVRASWKHRPSQGSKPPSIDEPAS</sequence>
<evidence type="ECO:0000256" key="3">
    <source>
        <dbReference type="SAM" id="Phobius"/>
    </source>
</evidence>
<feature type="transmembrane region" description="Helical" evidence="3">
    <location>
        <begin position="47"/>
        <end position="66"/>
    </location>
</feature>
<gene>
    <name evidence="5" type="ORF">K452DRAFT_307505</name>
</gene>
<dbReference type="EMBL" id="ML995482">
    <property type="protein sequence ID" value="KAF2143362.1"/>
    <property type="molecule type" value="Genomic_DNA"/>
</dbReference>
<keyword evidence="3" id="KW-0472">Membrane</keyword>
<feature type="region of interest" description="Disordered" evidence="2">
    <location>
        <begin position="1"/>
        <end position="23"/>
    </location>
</feature>
<reference evidence="5" key="1">
    <citation type="journal article" date="2020" name="Stud. Mycol.">
        <title>101 Dothideomycetes genomes: a test case for predicting lifestyles and emergence of pathogens.</title>
        <authorList>
            <person name="Haridas S."/>
            <person name="Albert R."/>
            <person name="Binder M."/>
            <person name="Bloem J."/>
            <person name="Labutti K."/>
            <person name="Salamov A."/>
            <person name="Andreopoulos B."/>
            <person name="Baker S."/>
            <person name="Barry K."/>
            <person name="Bills G."/>
            <person name="Bluhm B."/>
            <person name="Cannon C."/>
            <person name="Castanera R."/>
            <person name="Culley D."/>
            <person name="Daum C."/>
            <person name="Ezra D."/>
            <person name="Gonzalez J."/>
            <person name="Henrissat B."/>
            <person name="Kuo A."/>
            <person name="Liang C."/>
            <person name="Lipzen A."/>
            <person name="Lutzoni F."/>
            <person name="Magnuson J."/>
            <person name="Mondo S."/>
            <person name="Nolan M."/>
            <person name="Ohm R."/>
            <person name="Pangilinan J."/>
            <person name="Park H.-J."/>
            <person name="Ramirez L."/>
            <person name="Alfaro M."/>
            <person name="Sun H."/>
            <person name="Tritt A."/>
            <person name="Yoshinaga Y."/>
            <person name="Zwiers L.-H."/>
            <person name="Turgeon B."/>
            <person name="Goodwin S."/>
            <person name="Spatafora J."/>
            <person name="Crous P."/>
            <person name="Grigoriev I."/>
        </authorList>
    </citation>
    <scope>NUCLEOTIDE SEQUENCE</scope>
    <source>
        <strain evidence="5">CBS 121167</strain>
    </source>
</reference>
<feature type="domain" description="C2H2-type" evidence="4">
    <location>
        <begin position="889"/>
        <end position="918"/>
    </location>
</feature>
<evidence type="ECO:0000313" key="5">
    <source>
        <dbReference type="EMBL" id="KAF2143362.1"/>
    </source>
</evidence>
<dbReference type="InterPro" id="IPR021840">
    <property type="entry name" value="DUF3433"/>
</dbReference>
<feature type="transmembrane region" description="Helical" evidence="3">
    <location>
        <begin position="744"/>
        <end position="767"/>
    </location>
</feature>
<dbReference type="PROSITE" id="PS50157">
    <property type="entry name" value="ZINC_FINGER_C2H2_2"/>
    <property type="match status" value="1"/>
</dbReference>
<accession>A0A6A6BGS6</accession>
<feature type="compositionally biased region" description="Polar residues" evidence="2">
    <location>
        <begin position="1"/>
        <end position="12"/>
    </location>
</feature>
<dbReference type="RefSeq" id="XP_033399074.1">
    <property type="nucleotide sequence ID" value="XM_033543076.1"/>
</dbReference>
<protein>
    <recommendedName>
        <fullName evidence="4">C2H2-type domain-containing protein</fullName>
    </recommendedName>
</protein>
<name>A0A6A6BGS6_9PEZI</name>
<dbReference type="PANTHER" id="PTHR37544">
    <property type="entry name" value="SPRAY-RELATED"/>
    <property type="match status" value="1"/>
</dbReference>
<evidence type="ECO:0000256" key="2">
    <source>
        <dbReference type="SAM" id="MobiDB-lite"/>
    </source>
</evidence>
<feature type="transmembrane region" description="Helical" evidence="3">
    <location>
        <begin position="681"/>
        <end position="703"/>
    </location>
</feature>
<keyword evidence="3" id="KW-0812">Transmembrane</keyword>
<dbReference type="PROSITE" id="PS00028">
    <property type="entry name" value="ZINC_FINGER_C2H2_1"/>
    <property type="match status" value="1"/>
</dbReference>